<comment type="caution">
    <text evidence="4">The sequence shown here is derived from an EMBL/GenBank/DDBJ whole genome shotgun (WGS) entry which is preliminary data.</text>
</comment>
<sequence>MDIGKPEEGETVVVSGAAGAVGSLVVQLAKISKCRVVAIAGSDQKCAWVKSLGADVALNYKASDFRSAMKSACPSGVDVYFENVGGSSAEAVFPLLNDFARVVACGMIAHYEADGGMAAGNPLALYSPQIVIKRIHIQGFICTDIIPKFPVIIGKLVGLVMKGKLKYKMDEVVGVENSIKALAGIFQGNNMGKRVIRMSEQPAVMPMRQFLMLKARPFVVGAFAAVTAGFLAKSRKK</sequence>
<evidence type="ECO:0000313" key="5">
    <source>
        <dbReference type="Proteomes" id="UP001190700"/>
    </source>
</evidence>
<dbReference type="InterPro" id="IPR036291">
    <property type="entry name" value="NAD(P)-bd_dom_sf"/>
</dbReference>
<organism evidence="4 5">
    <name type="scientific">Cymbomonas tetramitiformis</name>
    <dbReference type="NCBI Taxonomy" id="36881"/>
    <lineage>
        <taxon>Eukaryota</taxon>
        <taxon>Viridiplantae</taxon>
        <taxon>Chlorophyta</taxon>
        <taxon>Pyramimonadophyceae</taxon>
        <taxon>Pyramimonadales</taxon>
        <taxon>Pyramimonadaceae</taxon>
        <taxon>Cymbomonas</taxon>
    </lineage>
</organism>
<accession>A0AAE0F0S1</accession>
<dbReference type="Proteomes" id="UP001190700">
    <property type="component" value="Unassembled WGS sequence"/>
</dbReference>
<feature type="domain" description="Alcohol dehydrogenase-like C-terminal" evidence="3">
    <location>
        <begin position="20"/>
        <end position="149"/>
    </location>
</feature>
<protein>
    <recommendedName>
        <fullName evidence="3">Alcohol dehydrogenase-like C-terminal domain-containing protein</fullName>
    </recommendedName>
</protein>
<dbReference type="AlphaFoldDB" id="A0AAE0F0S1"/>
<keyword evidence="2" id="KW-0812">Transmembrane</keyword>
<proteinExistence type="predicted"/>
<keyword evidence="2" id="KW-0472">Membrane</keyword>
<dbReference type="InterPro" id="IPR013149">
    <property type="entry name" value="ADH-like_C"/>
</dbReference>
<keyword evidence="1" id="KW-0560">Oxidoreductase</keyword>
<evidence type="ECO:0000259" key="3">
    <source>
        <dbReference type="Pfam" id="PF00107"/>
    </source>
</evidence>
<dbReference type="SUPFAM" id="SSF51735">
    <property type="entry name" value="NAD(P)-binding Rossmann-fold domains"/>
    <property type="match status" value="1"/>
</dbReference>
<keyword evidence="2" id="KW-1133">Transmembrane helix</keyword>
<dbReference type="PANTHER" id="PTHR43205">
    <property type="entry name" value="PROSTAGLANDIN REDUCTASE"/>
    <property type="match status" value="1"/>
</dbReference>
<dbReference type="Gene3D" id="3.90.180.10">
    <property type="entry name" value="Medium-chain alcohol dehydrogenases, catalytic domain"/>
    <property type="match status" value="1"/>
</dbReference>
<dbReference type="GO" id="GO:0016628">
    <property type="term" value="F:oxidoreductase activity, acting on the CH-CH group of donors, NAD or NADP as acceptor"/>
    <property type="evidence" value="ECO:0007669"/>
    <property type="project" value="InterPro"/>
</dbReference>
<dbReference type="EMBL" id="LGRX02028850">
    <property type="protein sequence ID" value="KAK3247568.1"/>
    <property type="molecule type" value="Genomic_DNA"/>
</dbReference>
<reference evidence="4 5" key="1">
    <citation type="journal article" date="2015" name="Genome Biol. Evol.">
        <title>Comparative Genomics of a Bacterivorous Green Alga Reveals Evolutionary Causalities and Consequences of Phago-Mixotrophic Mode of Nutrition.</title>
        <authorList>
            <person name="Burns J.A."/>
            <person name="Paasch A."/>
            <person name="Narechania A."/>
            <person name="Kim E."/>
        </authorList>
    </citation>
    <scope>NUCLEOTIDE SEQUENCE [LARGE SCALE GENOMIC DNA]</scope>
    <source>
        <strain evidence="4 5">PLY_AMNH</strain>
    </source>
</reference>
<dbReference type="Gene3D" id="3.40.50.720">
    <property type="entry name" value="NAD(P)-binding Rossmann-like Domain"/>
    <property type="match status" value="1"/>
</dbReference>
<dbReference type="InterPro" id="IPR045010">
    <property type="entry name" value="MDR_fam"/>
</dbReference>
<keyword evidence="5" id="KW-1185">Reference proteome</keyword>
<dbReference type="Pfam" id="PF00107">
    <property type="entry name" value="ADH_zinc_N"/>
    <property type="match status" value="1"/>
</dbReference>
<dbReference type="PANTHER" id="PTHR43205:SF7">
    <property type="entry name" value="PROSTAGLANDIN REDUCTASE 1"/>
    <property type="match status" value="1"/>
</dbReference>
<evidence type="ECO:0000256" key="2">
    <source>
        <dbReference type="SAM" id="Phobius"/>
    </source>
</evidence>
<feature type="transmembrane region" description="Helical" evidence="2">
    <location>
        <begin position="215"/>
        <end position="232"/>
    </location>
</feature>
<gene>
    <name evidence="4" type="ORF">CYMTET_42940</name>
</gene>
<dbReference type="CDD" id="cd05288">
    <property type="entry name" value="PGDH"/>
    <property type="match status" value="1"/>
</dbReference>
<dbReference type="FunFam" id="3.40.50.720:FF:000121">
    <property type="entry name" value="Prostaglandin reductase 2"/>
    <property type="match status" value="1"/>
</dbReference>
<evidence type="ECO:0000256" key="1">
    <source>
        <dbReference type="ARBA" id="ARBA00023002"/>
    </source>
</evidence>
<evidence type="ECO:0000313" key="4">
    <source>
        <dbReference type="EMBL" id="KAK3247568.1"/>
    </source>
</evidence>
<name>A0AAE0F0S1_9CHLO</name>